<dbReference type="EMBL" id="SRJD01000018">
    <property type="protein sequence ID" value="TGA96907.1"/>
    <property type="molecule type" value="Genomic_DNA"/>
</dbReference>
<dbReference type="Pfam" id="PF01979">
    <property type="entry name" value="Amidohydro_1"/>
    <property type="match status" value="1"/>
</dbReference>
<keyword evidence="3" id="KW-1185">Reference proteome</keyword>
<dbReference type="InterPro" id="IPR011059">
    <property type="entry name" value="Metal-dep_hydrolase_composite"/>
</dbReference>
<protein>
    <submittedName>
        <fullName evidence="2">Amidohydrolase</fullName>
    </submittedName>
</protein>
<sequence>MENKFQKKRTFKNLFIAGIAEQRFDIEISNGRFSSIAESTEPHTQHDHPNEDLWISPGLIDLHTHLAWTDFDQADQLKRDKREIEVLQAQAFEATFQAGFTTVRDAGGLLPDTARRINQHLRQPLSVYACGDMLGVKNAKGPEHLERLVSEIINTGAKWIKILATGGLGSPTEKVLEPIFTQEEFFTIVRSAHARNTKVMVHTWGGPTLDWAIDAGADSVEHGIYLTEEQASRLAQSGISFIPTATIYRIVADASDVLSLGKEIRERAARAAEAHPNAIRYAKEAGVRIALGTDFSTPVLHGRNLEEIDTLIDCGLTRKGAWQSATESAAEILGYGDKLGRIEEGFTADAVIFNTDPYKSQNAKALHQSIVSVIKGGAESDLSSC</sequence>
<dbReference type="AlphaFoldDB" id="A0A4Z0GL89"/>
<name>A0A4Z0GL89_9BACL</name>
<proteinExistence type="predicted"/>
<dbReference type="SUPFAM" id="SSF51338">
    <property type="entry name" value="Composite domain of metallo-dependent hydrolases"/>
    <property type="match status" value="1"/>
</dbReference>
<dbReference type="RefSeq" id="WP_135349361.1">
    <property type="nucleotide sequence ID" value="NZ_SRJD01000018.1"/>
</dbReference>
<evidence type="ECO:0000259" key="1">
    <source>
        <dbReference type="Pfam" id="PF01979"/>
    </source>
</evidence>
<evidence type="ECO:0000313" key="2">
    <source>
        <dbReference type="EMBL" id="TGA96907.1"/>
    </source>
</evidence>
<dbReference type="PANTHER" id="PTHR43135">
    <property type="entry name" value="ALPHA-D-RIBOSE 1-METHYLPHOSPHONATE 5-TRIPHOSPHATE DIPHOSPHATASE"/>
    <property type="match status" value="1"/>
</dbReference>
<comment type="caution">
    <text evidence="2">The sequence shown here is derived from an EMBL/GenBank/DDBJ whole genome shotgun (WGS) entry which is preliminary data.</text>
</comment>
<dbReference type="GO" id="GO:0016810">
    <property type="term" value="F:hydrolase activity, acting on carbon-nitrogen (but not peptide) bonds"/>
    <property type="evidence" value="ECO:0007669"/>
    <property type="project" value="InterPro"/>
</dbReference>
<reference evidence="2 3" key="1">
    <citation type="journal article" date="2015" name="Int. J. Syst. Evol. Microbiol.">
        <title>Sporolactobacillus shoreae sp. nov. and Sporolactobacillus spathodeae sp. nov., two spore-forming lactic acid bacteria isolated from tree barks in Thailand.</title>
        <authorList>
            <person name="Thamacharoensuk T."/>
            <person name="Kitahara M."/>
            <person name="Ohkuma M."/>
            <person name="Thongchul N."/>
            <person name="Tanasupawat S."/>
        </authorList>
    </citation>
    <scope>NUCLEOTIDE SEQUENCE [LARGE SCALE GENOMIC DNA]</scope>
    <source>
        <strain evidence="2 3">BK92</strain>
    </source>
</reference>
<dbReference type="SUPFAM" id="SSF51556">
    <property type="entry name" value="Metallo-dependent hydrolases"/>
    <property type="match status" value="1"/>
</dbReference>
<dbReference type="Proteomes" id="UP000298347">
    <property type="component" value="Unassembled WGS sequence"/>
</dbReference>
<dbReference type="Gene3D" id="2.30.40.10">
    <property type="entry name" value="Urease, subunit C, domain 1"/>
    <property type="match status" value="1"/>
</dbReference>
<feature type="domain" description="Amidohydrolase-related" evidence="1">
    <location>
        <begin position="55"/>
        <end position="377"/>
    </location>
</feature>
<organism evidence="2 3">
    <name type="scientific">Sporolactobacillus shoreae</name>
    <dbReference type="NCBI Taxonomy" id="1465501"/>
    <lineage>
        <taxon>Bacteria</taxon>
        <taxon>Bacillati</taxon>
        <taxon>Bacillota</taxon>
        <taxon>Bacilli</taxon>
        <taxon>Bacillales</taxon>
        <taxon>Sporolactobacillaceae</taxon>
        <taxon>Sporolactobacillus</taxon>
    </lineage>
</organism>
<dbReference type="InterPro" id="IPR006680">
    <property type="entry name" value="Amidohydro-rel"/>
</dbReference>
<dbReference type="InterPro" id="IPR032466">
    <property type="entry name" value="Metal_Hydrolase"/>
</dbReference>
<gene>
    <name evidence="2" type="ORF">E4665_13680</name>
</gene>
<keyword evidence="2" id="KW-0378">Hydrolase</keyword>
<evidence type="ECO:0000313" key="3">
    <source>
        <dbReference type="Proteomes" id="UP000298347"/>
    </source>
</evidence>
<accession>A0A4Z0GL89</accession>
<dbReference type="InterPro" id="IPR051781">
    <property type="entry name" value="Metallo-dep_Hydrolase"/>
</dbReference>
<dbReference type="PANTHER" id="PTHR43135:SF3">
    <property type="entry name" value="ALPHA-D-RIBOSE 1-METHYLPHOSPHONATE 5-TRIPHOSPHATE DIPHOSPHATASE"/>
    <property type="match status" value="1"/>
</dbReference>
<dbReference type="Gene3D" id="3.20.20.140">
    <property type="entry name" value="Metal-dependent hydrolases"/>
    <property type="match status" value="1"/>
</dbReference>
<dbReference type="OrthoDB" id="9797498at2"/>